<reference evidence="1" key="1">
    <citation type="submission" date="2021-02" db="EMBL/GenBank/DDBJ databases">
        <authorList>
            <person name="Cremers G."/>
            <person name="Picone N."/>
        </authorList>
    </citation>
    <scope>NUCLEOTIDE SEQUENCE</scope>
    <source>
        <strain evidence="1">PQ17</strain>
    </source>
</reference>
<evidence type="ECO:0000313" key="1">
    <source>
        <dbReference type="EMBL" id="CAF0689583.1"/>
    </source>
</evidence>
<dbReference type="AlphaFoldDB" id="A0A8J2FN52"/>
<gene>
    <name evidence="1" type="ORF">MPNT_10270</name>
</gene>
<dbReference type="EMBL" id="CAJNOB010000001">
    <property type="protein sequence ID" value="CAF0689583.1"/>
    <property type="molecule type" value="Genomic_DNA"/>
</dbReference>
<keyword evidence="2" id="KW-1185">Reference proteome</keyword>
<comment type="caution">
    <text evidence="1">The sequence shown here is derived from an EMBL/GenBank/DDBJ whole genome shotgun (WGS) entry which is preliminary data.</text>
</comment>
<sequence>MPLARRGLGLSERPSVPEAVVPTRNGVHVPFALLASHPTKHVWSFLWRRLGRDSK</sequence>
<organism evidence="1 2">
    <name type="scientific">Candidatus Methylacidithermus pantelleriae</name>
    <dbReference type="NCBI Taxonomy" id="2744239"/>
    <lineage>
        <taxon>Bacteria</taxon>
        <taxon>Pseudomonadati</taxon>
        <taxon>Verrucomicrobiota</taxon>
        <taxon>Methylacidiphilae</taxon>
        <taxon>Methylacidiphilales</taxon>
        <taxon>Methylacidiphilaceae</taxon>
        <taxon>Candidatus Methylacidithermus</taxon>
    </lineage>
</organism>
<name>A0A8J2FN52_9BACT</name>
<evidence type="ECO:0000313" key="2">
    <source>
        <dbReference type="Proteomes" id="UP000663859"/>
    </source>
</evidence>
<proteinExistence type="predicted"/>
<accession>A0A8J2FN52</accession>
<protein>
    <submittedName>
        <fullName evidence="1">Uncharacterized protein</fullName>
    </submittedName>
</protein>
<dbReference type="Proteomes" id="UP000663859">
    <property type="component" value="Unassembled WGS sequence"/>
</dbReference>